<feature type="compositionally biased region" description="Basic residues" evidence="1">
    <location>
        <begin position="290"/>
        <end position="312"/>
    </location>
</feature>
<comment type="caution">
    <text evidence="3">The sequence shown here is derived from an EMBL/GenBank/DDBJ whole genome shotgun (WGS) entry which is preliminary data.</text>
</comment>
<keyword evidence="3" id="KW-0238">DNA-binding</keyword>
<evidence type="ECO:0000256" key="1">
    <source>
        <dbReference type="SAM" id="MobiDB-lite"/>
    </source>
</evidence>
<keyword evidence="4" id="KW-1185">Reference proteome</keyword>
<feature type="region of interest" description="Disordered" evidence="1">
    <location>
        <begin position="202"/>
        <end position="241"/>
    </location>
</feature>
<feature type="domain" description="KfrA N-terminal DNA-binding" evidence="2">
    <location>
        <begin position="6"/>
        <end position="126"/>
    </location>
</feature>
<organism evidence="3 4">
    <name type="scientific">Dyella agri</name>
    <dbReference type="NCBI Taxonomy" id="1926869"/>
    <lineage>
        <taxon>Bacteria</taxon>
        <taxon>Pseudomonadati</taxon>
        <taxon>Pseudomonadota</taxon>
        <taxon>Gammaproteobacteria</taxon>
        <taxon>Lysobacterales</taxon>
        <taxon>Rhodanobacteraceae</taxon>
        <taxon>Dyella</taxon>
    </lineage>
</organism>
<dbReference type="Pfam" id="PF11740">
    <property type="entry name" value="KfrA_N"/>
    <property type="match status" value="1"/>
</dbReference>
<dbReference type="Proteomes" id="UP001620397">
    <property type="component" value="Unassembled WGS sequence"/>
</dbReference>
<dbReference type="GO" id="GO:0003677">
    <property type="term" value="F:DNA binding"/>
    <property type="evidence" value="ECO:0007669"/>
    <property type="project" value="UniProtKB-KW"/>
</dbReference>
<feature type="region of interest" description="Disordered" evidence="1">
    <location>
        <begin position="286"/>
        <end position="312"/>
    </location>
</feature>
<protein>
    <submittedName>
        <fullName evidence="3">DNA-binding protein</fullName>
    </submittedName>
</protein>
<gene>
    <name evidence="3" type="ORF">ISP14_18200</name>
</gene>
<dbReference type="InterPro" id="IPR021104">
    <property type="entry name" value="KfrA_DNA-bd_N"/>
</dbReference>
<reference evidence="3 4" key="1">
    <citation type="submission" date="2020-10" db="EMBL/GenBank/DDBJ databases">
        <title>Phylogeny of dyella-like bacteria.</title>
        <authorList>
            <person name="Fu J."/>
        </authorList>
    </citation>
    <scope>NUCLEOTIDE SEQUENCE [LARGE SCALE GENOMIC DNA]</scope>
    <source>
        <strain evidence="3 4">DKC-1</strain>
    </source>
</reference>
<sequence>MAKGITEDQVHAAADALVVAGERPTVERIRTHLGTGSPNTVTRLLDTWWQALGARLTAQHSMASIPDVPAEIAALAGQWWAQAWQQAREAVQVDMAVERQQLADARLALERERAACLDEQTRQRQALVQAQQAEATAAARLIDIQRLVEQQAAQLADLAQQREALETRNERLEREFLSVTARLQTQEAAAAAERETLAQQLRAAEDHSHAEVDRARQESKGLRTRLTAVEKERATERESHQQELVALRTRLATAQQDVAAYRARVETLEQQWITLGDLPAILRAQGQTMKIKRPSPAKKATKSSRSRTRSPR</sequence>
<evidence type="ECO:0000259" key="2">
    <source>
        <dbReference type="Pfam" id="PF11740"/>
    </source>
</evidence>
<dbReference type="EMBL" id="JADIKL010000016">
    <property type="protein sequence ID" value="MFK2932713.1"/>
    <property type="molecule type" value="Genomic_DNA"/>
</dbReference>
<evidence type="ECO:0000313" key="4">
    <source>
        <dbReference type="Proteomes" id="UP001620397"/>
    </source>
</evidence>
<dbReference type="RefSeq" id="WP_404542684.1">
    <property type="nucleotide sequence ID" value="NZ_JADIKL010000016.1"/>
</dbReference>
<evidence type="ECO:0000313" key="3">
    <source>
        <dbReference type="EMBL" id="MFK2932713.1"/>
    </source>
</evidence>
<feature type="compositionally biased region" description="Basic and acidic residues" evidence="1">
    <location>
        <begin position="203"/>
        <end position="221"/>
    </location>
</feature>
<name>A0ABW8KPE4_9GAMM</name>
<proteinExistence type="predicted"/>
<feature type="compositionally biased region" description="Basic and acidic residues" evidence="1">
    <location>
        <begin position="228"/>
        <end position="241"/>
    </location>
</feature>
<accession>A0ABW8KPE4</accession>